<evidence type="ECO:0000313" key="5">
    <source>
        <dbReference type="Proteomes" id="UP000286100"/>
    </source>
</evidence>
<sequence>MTTTSPLMAGIHQQMKHLAQRQRVIAENIANSETPRFKAQEVETPDFSALLAAQGTVNGKPRVGRPRIQITSGMAALGATPPQGGMGIIADTDISETKPDGNNVTIEDQLLKMGQVQADFAAMTNLYRKQMGLLKAAIGRGV</sequence>
<evidence type="ECO:0000313" key="4">
    <source>
        <dbReference type="EMBL" id="RJF86190.1"/>
    </source>
</evidence>
<dbReference type="AlphaFoldDB" id="A0A418W860"/>
<keyword evidence="5" id="KW-1185">Reference proteome</keyword>
<dbReference type="InterPro" id="IPR001444">
    <property type="entry name" value="Flag_bb_rod_N"/>
</dbReference>
<dbReference type="RefSeq" id="WP_119765671.1">
    <property type="nucleotide sequence ID" value="NZ_QYUM01000004.1"/>
</dbReference>
<dbReference type="Proteomes" id="UP000286100">
    <property type="component" value="Unassembled WGS sequence"/>
</dbReference>
<feature type="domain" description="Flagellar basal body rod protein N-terminal" evidence="3">
    <location>
        <begin position="16"/>
        <end position="38"/>
    </location>
</feature>
<evidence type="ECO:0000256" key="2">
    <source>
        <dbReference type="ARBA" id="ARBA00009677"/>
    </source>
</evidence>
<keyword evidence="4" id="KW-0969">Cilium</keyword>
<comment type="similarity">
    <text evidence="2">Belongs to the flagella basal body rod proteins family.</text>
</comment>
<protein>
    <submittedName>
        <fullName evidence="4">Flagellar biosynthesis protein FlgB</fullName>
    </submittedName>
</protein>
<reference evidence="4 5" key="1">
    <citation type="submission" date="2018-09" db="EMBL/GenBank/DDBJ databases">
        <authorList>
            <person name="Zhu H."/>
        </authorList>
    </citation>
    <scope>NUCLEOTIDE SEQUENCE [LARGE SCALE GENOMIC DNA]</scope>
    <source>
        <strain evidence="4 5">K2R01-6</strain>
    </source>
</reference>
<comment type="subcellular location">
    <subcellularLocation>
        <location evidence="1">Bacterial flagellum basal body</location>
    </subcellularLocation>
</comment>
<keyword evidence="4" id="KW-0966">Cell projection</keyword>
<dbReference type="InterPro" id="IPR019776">
    <property type="entry name" value="Flagellar_basal_body_rod_CS"/>
</dbReference>
<organism evidence="4 5">
    <name type="scientific">Sphingomonas cavernae</name>
    <dbReference type="NCBI Taxonomy" id="2320861"/>
    <lineage>
        <taxon>Bacteria</taxon>
        <taxon>Pseudomonadati</taxon>
        <taxon>Pseudomonadota</taxon>
        <taxon>Alphaproteobacteria</taxon>
        <taxon>Sphingomonadales</taxon>
        <taxon>Sphingomonadaceae</taxon>
        <taxon>Sphingomonas</taxon>
    </lineage>
</organism>
<evidence type="ECO:0000256" key="1">
    <source>
        <dbReference type="ARBA" id="ARBA00004117"/>
    </source>
</evidence>
<dbReference type="PROSITE" id="PS00588">
    <property type="entry name" value="FLAGELLA_BB_ROD"/>
    <property type="match status" value="1"/>
</dbReference>
<evidence type="ECO:0000259" key="3">
    <source>
        <dbReference type="Pfam" id="PF00460"/>
    </source>
</evidence>
<dbReference type="GO" id="GO:0009425">
    <property type="term" value="C:bacterial-type flagellum basal body"/>
    <property type="evidence" value="ECO:0007669"/>
    <property type="project" value="UniProtKB-SubCell"/>
</dbReference>
<keyword evidence="4" id="KW-0282">Flagellum</keyword>
<proteinExistence type="inferred from homology"/>
<gene>
    <name evidence="4" type="ORF">D3876_17920</name>
</gene>
<name>A0A418W860_9SPHN</name>
<dbReference type="Pfam" id="PF00460">
    <property type="entry name" value="Flg_bb_rod"/>
    <property type="match status" value="1"/>
</dbReference>
<comment type="caution">
    <text evidence="4">The sequence shown here is derived from an EMBL/GenBank/DDBJ whole genome shotgun (WGS) entry which is preliminary data.</text>
</comment>
<accession>A0A418W860</accession>
<dbReference type="EMBL" id="QYUM01000004">
    <property type="protein sequence ID" value="RJF86190.1"/>
    <property type="molecule type" value="Genomic_DNA"/>
</dbReference>
<dbReference type="OrthoDB" id="9788334at2"/>